<proteinExistence type="predicted"/>
<name>A0A7X1XSG9_9PSED</name>
<comment type="caution">
    <text evidence="2">The sequence shown here is derived from an EMBL/GenBank/DDBJ whole genome shotgun (WGS) entry which is preliminary data.</text>
</comment>
<reference evidence="2 3" key="1">
    <citation type="submission" date="2019-10" db="EMBL/GenBank/DDBJ databases">
        <title>Evaluation of single-gene subtyping targets for Pseudomonas.</title>
        <authorList>
            <person name="Reichler S.J."/>
            <person name="Orsi R.H."/>
            <person name="Wiedmann M."/>
            <person name="Martin N.H."/>
            <person name="Murphy S.I."/>
        </authorList>
    </citation>
    <scope>NUCLEOTIDE SEQUENCE [LARGE SCALE GENOMIC DNA]</scope>
    <source>
        <strain evidence="2 3">FSL R10-1594</strain>
    </source>
</reference>
<keyword evidence="1" id="KW-1133">Transmembrane helix</keyword>
<dbReference type="Proteomes" id="UP000443000">
    <property type="component" value="Unassembled WGS sequence"/>
</dbReference>
<sequence>MMWSITSALICGAVLGLWFPTTRWMAITSAAALCFFYPWLGVVLVTIVSWSFYYFRVRK</sequence>
<gene>
    <name evidence="2" type="ORF">GHN41_20480</name>
</gene>
<evidence type="ECO:0000256" key="1">
    <source>
        <dbReference type="SAM" id="Phobius"/>
    </source>
</evidence>
<feature type="transmembrane region" description="Helical" evidence="1">
    <location>
        <begin position="35"/>
        <end position="55"/>
    </location>
</feature>
<dbReference type="EMBL" id="WIVT01000035">
    <property type="protein sequence ID" value="MQU18809.1"/>
    <property type="molecule type" value="Genomic_DNA"/>
</dbReference>
<organism evidence="2 3">
    <name type="scientific">Pseudomonas helleri</name>
    <dbReference type="NCBI Taxonomy" id="1608996"/>
    <lineage>
        <taxon>Bacteria</taxon>
        <taxon>Pseudomonadati</taxon>
        <taxon>Pseudomonadota</taxon>
        <taxon>Gammaproteobacteria</taxon>
        <taxon>Pseudomonadales</taxon>
        <taxon>Pseudomonadaceae</taxon>
        <taxon>Pseudomonas</taxon>
    </lineage>
</organism>
<protein>
    <submittedName>
        <fullName evidence="2">Uncharacterized protein</fullName>
    </submittedName>
</protein>
<dbReference type="RefSeq" id="WP_153405495.1">
    <property type="nucleotide sequence ID" value="NZ_WIVT01000035.1"/>
</dbReference>
<keyword evidence="1" id="KW-0812">Transmembrane</keyword>
<dbReference type="AlphaFoldDB" id="A0A7X1XSG9"/>
<keyword evidence="1" id="KW-0472">Membrane</keyword>
<accession>A0A7X1XSG9</accession>
<evidence type="ECO:0000313" key="3">
    <source>
        <dbReference type="Proteomes" id="UP000443000"/>
    </source>
</evidence>
<evidence type="ECO:0000313" key="2">
    <source>
        <dbReference type="EMBL" id="MQU18809.1"/>
    </source>
</evidence>